<dbReference type="InterPro" id="IPR016156">
    <property type="entry name" value="FAD/NAD-linked_Rdtase_dimer_sf"/>
</dbReference>
<dbReference type="GeneID" id="36515719"/>
<evidence type="ECO:0000259" key="16">
    <source>
        <dbReference type="Pfam" id="PF02852"/>
    </source>
</evidence>
<comment type="caution">
    <text evidence="18">The sequence shown here is derived from an EMBL/GenBank/DDBJ whole genome shotgun (WGS) entry which is preliminary data.</text>
</comment>
<dbReference type="PRINTS" id="PR00368">
    <property type="entry name" value="FADPNR"/>
</dbReference>
<keyword evidence="4 14" id="KW-0285">Flavoprotein</keyword>
<keyword evidence="15" id="KW-0963">Cytoplasm</keyword>
<keyword evidence="12" id="KW-0547">Nucleotide-binding</keyword>
<dbReference type="InterPro" id="IPR006322">
    <property type="entry name" value="Glutathione_Rdtase_euk/bac"/>
</dbReference>
<comment type="cofactor">
    <cofactor evidence="12">
        <name>FAD</name>
        <dbReference type="ChEBI" id="CHEBI:57692"/>
    </cofactor>
    <text evidence="12">Binds 1 FAD per subunit.</text>
</comment>
<dbReference type="PRINTS" id="PR00411">
    <property type="entry name" value="PNDRDTASEI"/>
</dbReference>
<evidence type="ECO:0000256" key="8">
    <source>
        <dbReference type="ARBA" id="ARBA00023284"/>
    </source>
</evidence>
<feature type="binding site" evidence="12">
    <location>
        <position position="276"/>
    </location>
    <ligand>
        <name>NAD(+)</name>
        <dbReference type="ChEBI" id="CHEBI:57540"/>
    </ligand>
</feature>
<evidence type="ECO:0000256" key="4">
    <source>
        <dbReference type="ARBA" id="ARBA00022630"/>
    </source>
</evidence>
<dbReference type="InterPro" id="IPR001100">
    <property type="entry name" value="Pyr_nuc-diS_OxRdtase"/>
</dbReference>
<feature type="domain" description="FAD/NAD(P)-binding" evidence="17">
    <location>
        <begin position="7"/>
        <end position="332"/>
    </location>
</feature>
<dbReference type="SUPFAM" id="SSF51905">
    <property type="entry name" value="FAD/NAD(P)-binding domain"/>
    <property type="match status" value="1"/>
</dbReference>
<keyword evidence="7" id="KW-1015">Disulfide bond</keyword>
<reference evidence="18 19" key="1">
    <citation type="submission" date="2017-04" db="EMBL/GenBank/DDBJ databases">
        <title>Genome sequencing of [Candida] sorbophila.</title>
        <authorList>
            <person name="Ahn J.O."/>
        </authorList>
    </citation>
    <scope>NUCLEOTIDE SEQUENCE [LARGE SCALE GENOMIC DNA]</scope>
    <source>
        <strain evidence="18 19">DS02</strain>
    </source>
</reference>
<dbReference type="GO" id="GO:0005739">
    <property type="term" value="C:mitochondrion"/>
    <property type="evidence" value="ECO:0007669"/>
    <property type="project" value="TreeGrafter"/>
</dbReference>
<protein>
    <recommendedName>
        <fullName evidence="3 15">Glutathione reductase</fullName>
        <ecNumber evidence="2 15">1.8.1.7</ecNumber>
    </recommendedName>
</protein>
<dbReference type="InterPro" id="IPR046952">
    <property type="entry name" value="GSHR/TRXR-like"/>
</dbReference>
<evidence type="ECO:0000259" key="17">
    <source>
        <dbReference type="Pfam" id="PF07992"/>
    </source>
</evidence>
<dbReference type="Pfam" id="PF02852">
    <property type="entry name" value="Pyr_redox_dim"/>
    <property type="match status" value="1"/>
</dbReference>
<keyword evidence="6 14" id="KW-0560">Oxidoreductase</keyword>
<evidence type="ECO:0000256" key="11">
    <source>
        <dbReference type="PIRSR" id="PIRSR000350-2"/>
    </source>
</evidence>
<evidence type="ECO:0000256" key="14">
    <source>
        <dbReference type="RuleBase" id="RU003691"/>
    </source>
</evidence>
<accession>A0A2T0FH83</accession>
<dbReference type="SUPFAM" id="SSF55424">
    <property type="entry name" value="FAD/NAD-linked reductases, dimerisation (C-terminal) domain"/>
    <property type="match status" value="1"/>
</dbReference>
<dbReference type="GO" id="GO:0050660">
    <property type="term" value="F:flavin adenine dinucleotide binding"/>
    <property type="evidence" value="ECO:0007669"/>
    <property type="project" value="InterPro"/>
</dbReference>
<dbReference type="GO" id="GO:0004362">
    <property type="term" value="F:glutathione-disulfide reductase (NADPH) activity"/>
    <property type="evidence" value="ECO:0007669"/>
    <property type="project" value="UniProtKB-EC"/>
</dbReference>
<dbReference type="PANTHER" id="PTHR42737:SF2">
    <property type="entry name" value="GLUTATHIONE REDUCTASE"/>
    <property type="match status" value="1"/>
</dbReference>
<evidence type="ECO:0000256" key="15">
    <source>
        <dbReference type="RuleBase" id="RU365016"/>
    </source>
</evidence>
<evidence type="ECO:0000256" key="2">
    <source>
        <dbReference type="ARBA" id="ARBA00012607"/>
    </source>
</evidence>
<dbReference type="GO" id="GO:0045454">
    <property type="term" value="P:cell redox homeostasis"/>
    <property type="evidence" value="ECO:0007669"/>
    <property type="project" value="InterPro"/>
</dbReference>
<evidence type="ECO:0000313" key="18">
    <source>
        <dbReference type="EMBL" id="PRT54351.1"/>
    </source>
</evidence>
<dbReference type="EMBL" id="NDIQ01000021">
    <property type="protein sequence ID" value="PRT54351.1"/>
    <property type="molecule type" value="Genomic_DNA"/>
</dbReference>
<dbReference type="NCBIfam" id="TIGR01421">
    <property type="entry name" value="gluta_reduc_1"/>
    <property type="match status" value="1"/>
</dbReference>
<evidence type="ECO:0000256" key="5">
    <source>
        <dbReference type="ARBA" id="ARBA00022827"/>
    </source>
</evidence>
<dbReference type="Pfam" id="PF07992">
    <property type="entry name" value="Pyr_redox_2"/>
    <property type="match status" value="1"/>
</dbReference>
<feature type="binding site" evidence="12">
    <location>
        <begin position="185"/>
        <end position="192"/>
    </location>
    <ligand>
        <name>NAD(+)</name>
        <dbReference type="ChEBI" id="CHEBI:57540"/>
    </ligand>
</feature>
<organism evidence="18 19">
    <name type="scientific">Wickerhamiella sorbophila</name>
    <dbReference type="NCBI Taxonomy" id="45607"/>
    <lineage>
        <taxon>Eukaryota</taxon>
        <taxon>Fungi</taxon>
        <taxon>Dikarya</taxon>
        <taxon>Ascomycota</taxon>
        <taxon>Saccharomycotina</taxon>
        <taxon>Dipodascomycetes</taxon>
        <taxon>Dipodascales</taxon>
        <taxon>Trichomonascaceae</taxon>
        <taxon>Wickerhamiella</taxon>
    </lineage>
</organism>
<dbReference type="GO" id="GO:0050661">
    <property type="term" value="F:NADP binding"/>
    <property type="evidence" value="ECO:0007669"/>
    <property type="project" value="InterPro"/>
</dbReference>
<dbReference type="GO" id="GO:0034599">
    <property type="term" value="P:cellular response to oxidative stress"/>
    <property type="evidence" value="ECO:0007669"/>
    <property type="project" value="TreeGrafter"/>
</dbReference>
<evidence type="ECO:0000256" key="7">
    <source>
        <dbReference type="ARBA" id="ARBA00023157"/>
    </source>
</evidence>
<dbReference type="InterPro" id="IPR036188">
    <property type="entry name" value="FAD/NAD-bd_sf"/>
</dbReference>
<dbReference type="NCBIfam" id="NF004776">
    <property type="entry name" value="PRK06116.1"/>
    <property type="match status" value="1"/>
</dbReference>
<comment type="function">
    <text evidence="10 15">Catalyzes the reduction of glutathione disulfide (GSSG) to reduced glutathione (GSH). Constitutes the major mechanism to maintain a high GSH:GSSG ratio in the cytosol.</text>
</comment>
<comment type="catalytic activity">
    <reaction evidence="9 15">
        <text>2 glutathione + NADP(+) = glutathione disulfide + NADPH + H(+)</text>
        <dbReference type="Rhea" id="RHEA:11740"/>
        <dbReference type="ChEBI" id="CHEBI:15378"/>
        <dbReference type="ChEBI" id="CHEBI:57783"/>
        <dbReference type="ChEBI" id="CHEBI:57925"/>
        <dbReference type="ChEBI" id="CHEBI:58297"/>
        <dbReference type="ChEBI" id="CHEBI:58349"/>
        <dbReference type="EC" id="1.8.1.7"/>
    </reaction>
</comment>
<feature type="domain" description="Pyridine nucleotide-disulphide oxidoreductase dimerisation" evidence="16">
    <location>
        <begin position="353"/>
        <end position="463"/>
    </location>
</feature>
<evidence type="ECO:0000313" key="19">
    <source>
        <dbReference type="Proteomes" id="UP000238350"/>
    </source>
</evidence>
<dbReference type="InterPro" id="IPR004099">
    <property type="entry name" value="Pyr_nucl-diS_OxRdtase_dimer"/>
</dbReference>
<dbReference type="GO" id="GO:0006749">
    <property type="term" value="P:glutathione metabolic process"/>
    <property type="evidence" value="ECO:0007669"/>
    <property type="project" value="InterPro"/>
</dbReference>
<dbReference type="Gene3D" id="3.30.390.30">
    <property type="match status" value="1"/>
</dbReference>
<sequence length="464" mass="50507">MAPATHYQYLVIGGGSGGVSSARRAASYGAKTLLIEGKYLGGTCVNVGCVPKKVMWNAGDMASKLQIAAKGYNFDLSSSMPIKFDWASFKVKRDAYVARLRQIYANNLEKEKVDYVEGWAELVDKHTVRVKLNAGGEAVYTADRILIATGGAPIMPTNIPGAELGVTSDGFFEIATYPKAIAVVGAGYIGVEISGLLNALGVESHLIIRGDTVLRKFDDMIQQEVTNAYVKHGVKVHKGSNVQKIEKAANGRLTVHYGNDKESTAIEVDHLIWALGRHPLSKDMNLTEVGIELDSRGKVVTDEYQNTSVPNIFSVGDMSEKVELTPVAVAAGRKLSDRLFNNKPKSKLSYENIPSVVFSHPEAGTIGLTEKQAREKFDKVKVYQSKFINMFYAPCEQEDKDYTVYKLIVEGDNERVVGLHLFGDASSEILQGFGVAVKMGATKADFDSCVAIHPTAAEEIVTLR</sequence>
<proteinExistence type="inferred from homology"/>
<dbReference type="EC" id="1.8.1.7" evidence="2 15"/>
<dbReference type="PROSITE" id="PS00076">
    <property type="entry name" value="PYRIDINE_REDOX_1"/>
    <property type="match status" value="1"/>
</dbReference>
<dbReference type="STRING" id="45607.A0A2T0FH83"/>
<dbReference type="InterPro" id="IPR023753">
    <property type="entry name" value="FAD/NAD-binding_dom"/>
</dbReference>
<dbReference type="PANTHER" id="PTHR42737">
    <property type="entry name" value="GLUTATHIONE REDUCTASE"/>
    <property type="match status" value="1"/>
</dbReference>
<dbReference type="GO" id="GO:0005829">
    <property type="term" value="C:cytosol"/>
    <property type="evidence" value="ECO:0007669"/>
    <property type="project" value="TreeGrafter"/>
</dbReference>
<comment type="similarity">
    <text evidence="1 14">Belongs to the class-I pyridine nucleotide-disulfide oxidoreductase family.</text>
</comment>
<dbReference type="OrthoDB" id="5956163at2759"/>
<evidence type="ECO:0000256" key="12">
    <source>
        <dbReference type="PIRSR" id="PIRSR000350-3"/>
    </source>
</evidence>
<gene>
    <name evidence="18" type="ORF">B9G98_01971</name>
</gene>
<feature type="binding site" evidence="12">
    <location>
        <position position="317"/>
    </location>
    <ligand>
        <name>FAD</name>
        <dbReference type="ChEBI" id="CHEBI:57692"/>
    </ligand>
</feature>
<dbReference type="InterPro" id="IPR012999">
    <property type="entry name" value="Pyr_OxRdtase_I_AS"/>
</dbReference>
<keyword evidence="12" id="KW-0520">NAD</keyword>
<evidence type="ECO:0000256" key="9">
    <source>
        <dbReference type="ARBA" id="ARBA00049142"/>
    </source>
</evidence>
<evidence type="ECO:0000256" key="6">
    <source>
        <dbReference type="ARBA" id="ARBA00023002"/>
    </source>
</evidence>
<dbReference type="AlphaFoldDB" id="A0A2T0FH83"/>
<keyword evidence="8 14" id="KW-0676">Redox-active center</keyword>
<dbReference type="Gene3D" id="3.50.50.60">
    <property type="entry name" value="FAD/NAD(P)-binding domain"/>
    <property type="match status" value="2"/>
</dbReference>
<feature type="disulfide bond" description="Redox-active" evidence="13">
    <location>
        <begin position="44"/>
        <end position="49"/>
    </location>
</feature>
<evidence type="ECO:0000256" key="1">
    <source>
        <dbReference type="ARBA" id="ARBA00007532"/>
    </source>
</evidence>
<evidence type="ECO:0000256" key="3">
    <source>
        <dbReference type="ARBA" id="ARBA00017111"/>
    </source>
</evidence>
<evidence type="ECO:0000256" key="10">
    <source>
        <dbReference type="ARBA" id="ARBA00056905"/>
    </source>
</evidence>
<dbReference type="Proteomes" id="UP000238350">
    <property type="component" value="Unassembled WGS sequence"/>
</dbReference>
<dbReference type="FunFam" id="3.50.50.60:FF:000235">
    <property type="entry name" value="Glutathione reductase"/>
    <property type="match status" value="1"/>
</dbReference>
<name>A0A2T0FH83_9ASCO</name>
<keyword evidence="15" id="KW-0521">NADP</keyword>
<keyword evidence="5 12" id="KW-0274">FAD</keyword>
<evidence type="ECO:0000256" key="13">
    <source>
        <dbReference type="PIRSR" id="PIRSR000350-4"/>
    </source>
</evidence>
<feature type="active site" description="Proton acceptor" evidence="11">
    <location>
        <position position="453"/>
    </location>
</feature>
<comment type="subcellular location">
    <subcellularLocation>
        <location evidence="15">Cytoplasm</location>
    </subcellularLocation>
</comment>
<dbReference type="PIRSF" id="PIRSF000350">
    <property type="entry name" value="Mercury_reductase_MerA"/>
    <property type="match status" value="1"/>
</dbReference>
<feature type="binding site" evidence="12">
    <location>
        <position position="53"/>
    </location>
    <ligand>
        <name>FAD</name>
        <dbReference type="ChEBI" id="CHEBI:57692"/>
    </ligand>
</feature>
<keyword evidence="19" id="KW-1185">Reference proteome</keyword>
<dbReference type="RefSeq" id="XP_024664296.1">
    <property type="nucleotide sequence ID" value="XM_024808528.1"/>
</dbReference>